<keyword evidence="10" id="KW-1185">Reference proteome</keyword>
<keyword evidence="6 7" id="KW-0472">Membrane</keyword>
<dbReference type="RefSeq" id="WP_106747478.1">
    <property type="nucleotide sequence ID" value="NZ_CP027668.1"/>
</dbReference>
<evidence type="ECO:0000256" key="6">
    <source>
        <dbReference type="ARBA" id="ARBA00023136"/>
    </source>
</evidence>
<keyword evidence="4 7" id="KW-0812">Transmembrane</keyword>
<name>A0A2S0N7M2_9HYPH</name>
<dbReference type="KEGG" id="phr:C6569_03190"/>
<evidence type="ECO:0000259" key="8">
    <source>
        <dbReference type="PROSITE" id="PS50928"/>
    </source>
</evidence>
<dbReference type="PANTHER" id="PTHR30193:SF37">
    <property type="entry name" value="INNER MEMBRANE ABC TRANSPORTER PERMEASE PROTEIN YCJO"/>
    <property type="match status" value="1"/>
</dbReference>
<dbReference type="GO" id="GO:0055085">
    <property type="term" value="P:transmembrane transport"/>
    <property type="evidence" value="ECO:0007669"/>
    <property type="project" value="InterPro"/>
</dbReference>
<evidence type="ECO:0000256" key="7">
    <source>
        <dbReference type="RuleBase" id="RU363032"/>
    </source>
</evidence>
<comment type="similarity">
    <text evidence="7">Belongs to the binding-protein-dependent transport system permease family.</text>
</comment>
<evidence type="ECO:0000256" key="2">
    <source>
        <dbReference type="ARBA" id="ARBA00022448"/>
    </source>
</evidence>
<accession>A0A2S0N7M2</accession>
<dbReference type="PROSITE" id="PS50928">
    <property type="entry name" value="ABC_TM1"/>
    <property type="match status" value="1"/>
</dbReference>
<dbReference type="Gene3D" id="1.10.3720.10">
    <property type="entry name" value="MetI-like"/>
    <property type="match status" value="1"/>
</dbReference>
<comment type="subcellular location">
    <subcellularLocation>
        <location evidence="1 7">Cell membrane</location>
        <topology evidence="1 7">Multi-pass membrane protein</topology>
    </subcellularLocation>
</comment>
<dbReference type="InterPro" id="IPR000515">
    <property type="entry name" value="MetI-like"/>
</dbReference>
<dbReference type="GO" id="GO:0005886">
    <property type="term" value="C:plasma membrane"/>
    <property type="evidence" value="ECO:0007669"/>
    <property type="project" value="UniProtKB-SubCell"/>
</dbReference>
<evidence type="ECO:0000256" key="5">
    <source>
        <dbReference type="ARBA" id="ARBA00022989"/>
    </source>
</evidence>
<sequence>MSDLALPMAGAATGRRRRAAGEAAEQMAAWVLAGPAFVLIWIMLLGPTVAVFVLSFTDWTFGMPEIAWAGLANYREMAADEVFWKTLRNTLAYVAFVVPLSVFLGLGAAILIEAGTSLRGFYRAAFFLPVVSTLLAMALVFQFAFHPTVGAINLTLAFLGLPTTDWLKNPDTALFALGVIGIWQAIGLSMVLFVAGLKAIPRDLYEAAAVDGADGAFERFRRVTWPMLGPATLFVVTITAIRAFQVFDTVQVLTDGGPNKSTNVLLFQMYQEGFSFLRSAYAAALTVVFLGFVLLVTVIQVKLQERHTHYG</sequence>
<evidence type="ECO:0000256" key="3">
    <source>
        <dbReference type="ARBA" id="ARBA00022475"/>
    </source>
</evidence>
<dbReference type="OrthoDB" id="7939379at2"/>
<gene>
    <name evidence="9" type="ORF">C6569_03190</name>
</gene>
<dbReference type="SUPFAM" id="SSF161098">
    <property type="entry name" value="MetI-like"/>
    <property type="match status" value="1"/>
</dbReference>
<dbReference type="AlphaFoldDB" id="A0A2S0N7M2"/>
<dbReference type="InterPro" id="IPR051393">
    <property type="entry name" value="ABC_transporter_permease"/>
</dbReference>
<evidence type="ECO:0000256" key="4">
    <source>
        <dbReference type="ARBA" id="ARBA00022692"/>
    </source>
</evidence>
<feature type="transmembrane region" description="Helical" evidence="7">
    <location>
        <begin position="279"/>
        <end position="299"/>
    </location>
</feature>
<feature type="transmembrane region" description="Helical" evidence="7">
    <location>
        <begin position="173"/>
        <end position="195"/>
    </location>
</feature>
<evidence type="ECO:0000313" key="10">
    <source>
        <dbReference type="Proteomes" id="UP000237889"/>
    </source>
</evidence>
<keyword evidence="5 7" id="KW-1133">Transmembrane helix</keyword>
<protein>
    <submittedName>
        <fullName evidence="9">ABC transporter permease</fullName>
    </submittedName>
</protein>
<dbReference type="PANTHER" id="PTHR30193">
    <property type="entry name" value="ABC TRANSPORTER PERMEASE PROTEIN"/>
    <property type="match status" value="1"/>
</dbReference>
<evidence type="ECO:0000256" key="1">
    <source>
        <dbReference type="ARBA" id="ARBA00004651"/>
    </source>
</evidence>
<feature type="domain" description="ABC transmembrane type-1" evidence="8">
    <location>
        <begin position="87"/>
        <end position="300"/>
    </location>
</feature>
<keyword evidence="3" id="KW-1003">Cell membrane</keyword>
<organism evidence="9 10">
    <name type="scientific">Phreatobacter cathodiphilus</name>
    <dbReference type="NCBI Taxonomy" id="1868589"/>
    <lineage>
        <taxon>Bacteria</taxon>
        <taxon>Pseudomonadati</taxon>
        <taxon>Pseudomonadota</taxon>
        <taxon>Alphaproteobacteria</taxon>
        <taxon>Hyphomicrobiales</taxon>
        <taxon>Phreatobacteraceae</taxon>
        <taxon>Phreatobacter</taxon>
    </lineage>
</organism>
<feature type="transmembrane region" description="Helical" evidence="7">
    <location>
        <begin position="227"/>
        <end position="247"/>
    </location>
</feature>
<feature type="transmembrane region" description="Helical" evidence="7">
    <location>
        <begin position="124"/>
        <end position="145"/>
    </location>
</feature>
<dbReference type="EMBL" id="CP027668">
    <property type="protein sequence ID" value="AVO44148.1"/>
    <property type="molecule type" value="Genomic_DNA"/>
</dbReference>
<dbReference type="Pfam" id="PF00528">
    <property type="entry name" value="BPD_transp_1"/>
    <property type="match status" value="1"/>
</dbReference>
<feature type="transmembrane region" description="Helical" evidence="7">
    <location>
        <begin position="91"/>
        <end position="112"/>
    </location>
</feature>
<dbReference type="CDD" id="cd06261">
    <property type="entry name" value="TM_PBP2"/>
    <property type="match status" value="1"/>
</dbReference>
<keyword evidence="2 7" id="KW-0813">Transport</keyword>
<dbReference type="Proteomes" id="UP000237889">
    <property type="component" value="Chromosome"/>
</dbReference>
<feature type="transmembrane region" description="Helical" evidence="7">
    <location>
        <begin position="27"/>
        <end position="54"/>
    </location>
</feature>
<proteinExistence type="inferred from homology"/>
<dbReference type="InterPro" id="IPR035906">
    <property type="entry name" value="MetI-like_sf"/>
</dbReference>
<reference evidence="9 10" key="1">
    <citation type="submission" date="2018-03" db="EMBL/GenBank/DDBJ databases">
        <title>Genome sequencing of Phreatobacter sp.</title>
        <authorList>
            <person name="Kim S.-J."/>
            <person name="Heo J."/>
            <person name="Kwon S.-W."/>
        </authorList>
    </citation>
    <scope>NUCLEOTIDE SEQUENCE [LARGE SCALE GENOMIC DNA]</scope>
    <source>
        <strain evidence="9 10">S-12</strain>
    </source>
</reference>
<evidence type="ECO:0000313" key="9">
    <source>
        <dbReference type="EMBL" id="AVO44148.1"/>
    </source>
</evidence>